<dbReference type="PRINTS" id="PR00069">
    <property type="entry name" value="ALDKETRDTASE"/>
</dbReference>
<dbReference type="SUPFAM" id="SSF52467">
    <property type="entry name" value="DHS-like NAD/FAD-binding domain"/>
    <property type="match status" value="1"/>
</dbReference>
<dbReference type="AlphaFoldDB" id="A0AAN8S8G7"/>
<comment type="caution">
    <text evidence="9">The sequence shown here is derived from an EMBL/GenBank/DDBJ whole genome shotgun (WGS) entry which is preliminary data.</text>
</comment>
<evidence type="ECO:0000256" key="6">
    <source>
        <dbReference type="PROSITE-ProRule" id="PRU00236"/>
    </source>
</evidence>
<dbReference type="Gene3D" id="3.40.50.1220">
    <property type="entry name" value="TPP-binding domain"/>
    <property type="match status" value="1"/>
</dbReference>
<keyword evidence="3" id="KW-0521">NADP</keyword>
<dbReference type="Proteomes" id="UP001372834">
    <property type="component" value="Unassembled WGS sequence"/>
</dbReference>
<keyword evidence="2" id="KW-0808">Transferase</keyword>
<evidence type="ECO:0000259" key="8">
    <source>
        <dbReference type="PROSITE" id="PS50305"/>
    </source>
</evidence>
<organism evidence="9 10">
    <name type="scientific">Polyplax serrata</name>
    <name type="common">Common mouse louse</name>
    <dbReference type="NCBI Taxonomy" id="468196"/>
    <lineage>
        <taxon>Eukaryota</taxon>
        <taxon>Metazoa</taxon>
        <taxon>Ecdysozoa</taxon>
        <taxon>Arthropoda</taxon>
        <taxon>Hexapoda</taxon>
        <taxon>Insecta</taxon>
        <taxon>Pterygota</taxon>
        <taxon>Neoptera</taxon>
        <taxon>Paraneoptera</taxon>
        <taxon>Psocodea</taxon>
        <taxon>Troctomorpha</taxon>
        <taxon>Phthiraptera</taxon>
        <taxon>Anoplura</taxon>
        <taxon>Polyplacidae</taxon>
        <taxon>Polyplax</taxon>
    </lineage>
</organism>
<evidence type="ECO:0000256" key="4">
    <source>
        <dbReference type="ARBA" id="ARBA00023002"/>
    </source>
</evidence>
<dbReference type="EMBL" id="JAWJWE010000003">
    <property type="protein sequence ID" value="KAK6638689.1"/>
    <property type="molecule type" value="Genomic_DNA"/>
</dbReference>
<dbReference type="GO" id="GO:0016491">
    <property type="term" value="F:oxidoreductase activity"/>
    <property type="evidence" value="ECO:0007669"/>
    <property type="project" value="UniProtKB-KW"/>
</dbReference>
<feature type="active site" description="Proton acceptor" evidence="6">
    <location>
        <position position="231"/>
    </location>
</feature>
<dbReference type="InterPro" id="IPR020471">
    <property type="entry name" value="AKR"/>
</dbReference>
<feature type="binding site" evidence="6">
    <location>
        <position position="242"/>
    </location>
    <ligand>
        <name>Zn(2+)</name>
        <dbReference type="ChEBI" id="CHEBI:29105"/>
    </ligand>
</feature>
<evidence type="ECO:0000256" key="5">
    <source>
        <dbReference type="ARBA" id="ARBA00023027"/>
    </source>
</evidence>
<dbReference type="InterPro" id="IPR036812">
    <property type="entry name" value="NAD(P)_OxRdtase_dom_sf"/>
</dbReference>
<keyword evidence="5" id="KW-0520">NAD</keyword>
<dbReference type="Gene3D" id="3.20.20.100">
    <property type="entry name" value="NADP-dependent oxidoreductase domain"/>
    <property type="match status" value="1"/>
</dbReference>
<dbReference type="PANTHER" id="PTHR11732">
    <property type="entry name" value="ALDO/KETO REDUCTASE"/>
    <property type="match status" value="1"/>
</dbReference>
<comment type="similarity">
    <text evidence="1">Belongs to the aldo/keto reductase family.</text>
</comment>
<feature type="domain" description="Deacetylase sirtuin-type" evidence="8">
    <location>
        <begin position="101"/>
        <end position="379"/>
    </location>
</feature>
<evidence type="ECO:0000256" key="1">
    <source>
        <dbReference type="ARBA" id="ARBA00007905"/>
    </source>
</evidence>
<dbReference type="Gene3D" id="3.30.1600.10">
    <property type="entry name" value="SIR2/SIRT2 'Small Domain"/>
    <property type="match status" value="1"/>
</dbReference>
<dbReference type="GO" id="GO:0046872">
    <property type="term" value="F:metal ion binding"/>
    <property type="evidence" value="ECO:0007669"/>
    <property type="project" value="UniProtKB-KW"/>
</dbReference>
<evidence type="ECO:0000313" key="9">
    <source>
        <dbReference type="EMBL" id="KAK6638689.1"/>
    </source>
</evidence>
<accession>A0AAN8S8G7</accession>
<dbReference type="PROSITE" id="PS50305">
    <property type="entry name" value="SIRTUIN"/>
    <property type="match status" value="1"/>
</dbReference>
<evidence type="ECO:0000313" key="10">
    <source>
        <dbReference type="Proteomes" id="UP001372834"/>
    </source>
</evidence>
<dbReference type="GO" id="GO:0016740">
    <property type="term" value="F:transferase activity"/>
    <property type="evidence" value="ECO:0007669"/>
    <property type="project" value="UniProtKB-KW"/>
</dbReference>
<keyword evidence="6" id="KW-0479">Metal-binding</keyword>
<dbReference type="InterPro" id="IPR003000">
    <property type="entry name" value="Sirtuin"/>
</dbReference>
<dbReference type="PROSITE" id="PS00063">
    <property type="entry name" value="ALDOKETO_REDUCTASE_3"/>
    <property type="match status" value="1"/>
</dbReference>
<feature type="binding site" evidence="6">
    <location>
        <position position="266"/>
    </location>
    <ligand>
        <name>Zn(2+)</name>
        <dbReference type="ChEBI" id="CHEBI:29105"/>
    </ligand>
</feature>
<dbReference type="InterPro" id="IPR018170">
    <property type="entry name" value="Aldo/ket_reductase_CS"/>
</dbReference>
<dbReference type="CDD" id="cd01408">
    <property type="entry name" value="SIRT1"/>
    <property type="match status" value="1"/>
</dbReference>
<feature type="compositionally biased region" description="Basic and acidic residues" evidence="7">
    <location>
        <begin position="9"/>
        <end position="18"/>
    </location>
</feature>
<evidence type="ECO:0000256" key="7">
    <source>
        <dbReference type="SAM" id="MobiDB-lite"/>
    </source>
</evidence>
<dbReference type="InterPro" id="IPR026591">
    <property type="entry name" value="Sirtuin_cat_small_dom_sf"/>
</dbReference>
<evidence type="ECO:0000256" key="2">
    <source>
        <dbReference type="ARBA" id="ARBA00022679"/>
    </source>
</evidence>
<proteinExistence type="inferred from homology"/>
<dbReference type="SUPFAM" id="SSF51430">
    <property type="entry name" value="NAD(P)-linked oxidoreductase"/>
    <property type="match status" value="1"/>
</dbReference>
<dbReference type="Pfam" id="PF02146">
    <property type="entry name" value="SIR2"/>
    <property type="match status" value="1"/>
</dbReference>
<reference evidence="9 10" key="1">
    <citation type="submission" date="2023-10" db="EMBL/GenBank/DDBJ databases">
        <title>Genomes of two closely related lineages of the louse Polyplax serrata with different host specificities.</title>
        <authorList>
            <person name="Martinu J."/>
            <person name="Tarabai H."/>
            <person name="Stefka J."/>
            <person name="Hypsa V."/>
        </authorList>
    </citation>
    <scope>NUCLEOTIDE SEQUENCE [LARGE SCALE GENOMIC DNA]</scope>
    <source>
        <strain evidence="9">HR10_N</strain>
    </source>
</reference>
<dbReference type="GO" id="GO:0070403">
    <property type="term" value="F:NAD+ binding"/>
    <property type="evidence" value="ECO:0007669"/>
    <property type="project" value="InterPro"/>
</dbReference>
<dbReference type="Pfam" id="PF00248">
    <property type="entry name" value="Aldo_ket_red"/>
    <property type="match status" value="1"/>
</dbReference>
<sequence length="732" mass="82503">MENDFYITENKDSTKGDVSETTEGELEKTKNEEDVGAASATAVESESPSDDDDDHLDLPTTLQPSENRGPKDDLTAVEAIRKFMAEKLGLTEGKNEKPKKQVLDEVSVSGIVKYIKSDQCKKIIVMAGAGISTSAGIPDFRSPGSGLYANLCKYKLPHPEAIFSIDYFMENPKPFYHLAKELFPGSYKPTIAHYFVKLLHEKNLLLRHYTQNIDGLEKVAGIPGSKIVEAHGTFFTSHCLSCKKEYSLEWMKEKIFSDDIPHCEDCKELVKPDIVFFGENLPERFFYLAKEDFPKADLLIIMGSSLAVQPFASLVDRVSPTCPRVLLNREKVGHKDKLMSIFGMGGGLDLDSEKNYRDVAYLGDCDDLCKKLVEQLGWTQDFDEMVKRCEKHQEYMKSEYDLSVLSLSNNKMNMVILPSGQQMPVIGLGTWQAKPEVVENAVSWALDVGYRLIDTAYNYGNEEAIGNAIHAWITRGGNREELFITSKLPNFGNRASDVLKYLKESLAKLRLDYLDLYLVHHPFGFFEPPTGLETPSLDKGTDHLAIWKEMEGAVRCGLVRNIGLSNFNKKQLEKICSKAEIPPANLQIEVHAFLQQSELVDLCKKLDISVTAYAPLGSPNAKTHFQNKYNFEVKDVPDCLNEPTVLSIAEKYGRTPAQILLRFLIQRGIVVVPKSSSKERIKENFQALYIKLDETDMATLQTLDRGEKGRIFDFLFYKGVETHPEYPFNLQV</sequence>
<evidence type="ECO:0000256" key="3">
    <source>
        <dbReference type="ARBA" id="ARBA00022857"/>
    </source>
</evidence>
<dbReference type="PROSITE" id="PS00798">
    <property type="entry name" value="ALDOKETO_REDUCTASE_1"/>
    <property type="match status" value="1"/>
</dbReference>
<gene>
    <name evidence="9" type="ORF">RUM43_006956</name>
</gene>
<dbReference type="InterPro" id="IPR029035">
    <property type="entry name" value="DHS-like_NAD/FAD-binding_dom"/>
</dbReference>
<name>A0AAN8S8G7_POLSC</name>
<dbReference type="PROSITE" id="PS00062">
    <property type="entry name" value="ALDOKETO_REDUCTASE_2"/>
    <property type="match status" value="1"/>
</dbReference>
<keyword evidence="4" id="KW-0560">Oxidoreductase</keyword>
<dbReference type="InterPro" id="IPR026590">
    <property type="entry name" value="Ssirtuin_cat_dom"/>
</dbReference>
<feature type="binding site" evidence="6">
    <location>
        <position position="263"/>
    </location>
    <ligand>
        <name>Zn(2+)</name>
        <dbReference type="ChEBI" id="CHEBI:29105"/>
    </ligand>
</feature>
<keyword evidence="6" id="KW-0862">Zinc</keyword>
<dbReference type="InterPro" id="IPR023210">
    <property type="entry name" value="NADP_OxRdtase_dom"/>
</dbReference>
<protein>
    <recommendedName>
        <fullName evidence="8">Deacetylase sirtuin-type domain-containing protein</fullName>
    </recommendedName>
</protein>
<dbReference type="FunFam" id="3.20.20.100:FF:000006">
    <property type="entry name" value="Aldo-keto reductase family 1 member A1"/>
    <property type="match status" value="1"/>
</dbReference>
<feature type="binding site" evidence="6">
    <location>
        <position position="239"/>
    </location>
    <ligand>
        <name>Zn(2+)</name>
        <dbReference type="ChEBI" id="CHEBI:29105"/>
    </ligand>
</feature>
<feature type="region of interest" description="Disordered" evidence="7">
    <location>
        <begin position="1"/>
        <end position="72"/>
    </location>
</feature>